<sequence>MVPLALLALLPLTHALRETLPPLDRTSPTTWSHLHFPDPHLDRTGAYFPGYITLTWSTPNTTACPADAHRFETWHALAWVGPPANSSQGSLGEQNPWGMWIAAWPPEAALEERMREEGWPGESTNESLPEGVDPTLRKRGYGPETTPVPGLEMAVQEETRPAMRFPPEEFIARREYLESGQLEGKVLKFFPFEYDTSLYGWDLGSDGGPPDLVSELYLIRDKVPVFPSTSEFTTPDQPAGAPESPDLPLAGLDEPGLNISSYRFTLHPHTPTKAYEDVLGLAHTDMLKPDAMSNHILHRSFCPRRDRNFRTTVSIDPSLKGKWSDKKSGFDSGAFYEYTPDASTEGIMDGKGRNLQQKKMRLHFSGDRRIAYNASAETDFETAYYGRMAEFENFTNPWFANRATFEEPKEEGLSFFDLRFEFVGFLDEETSNNIPSIVERENCTGETELRWSTYNDADKTINGKLEVFDNSTVVESGAGETRGKSVGSLAGMSLAVMMAAVVGMGISIEKVPRVGVFLNRPWKRPSRGRHPASSGNFILVAYSDDAGTV</sequence>
<evidence type="ECO:0000256" key="1">
    <source>
        <dbReference type="SAM" id="MobiDB-lite"/>
    </source>
</evidence>
<accession>A0A3N4HYI3</accession>
<gene>
    <name evidence="3" type="ORF">BJ508DRAFT_309473</name>
</gene>
<reference evidence="3 4" key="1">
    <citation type="journal article" date="2018" name="Nat. Ecol. Evol.">
        <title>Pezizomycetes genomes reveal the molecular basis of ectomycorrhizal truffle lifestyle.</title>
        <authorList>
            <person name="Murat C."/>
            <person name="Payen T."/>
            <person name="Noel B."/>
            <person name="Kuo A."/>
            <person name="Morin E."/>
            <person name="Chen J."/>
            <person name="Kohler A."/>
            <person name="Krizsan K."/>
            <person name="Balestrini R."/>
            <person name="Da Silva C."/>
            <person name="Montanini B."/>
            <person name="Hainaut M."/>
            <person name="Levati E."/>
            <person name="Barry K.W."/>
            <person name="Belfiori B."/>
            <person name="Cichocki N."/>
            <person name="Clum A."/>
            <person name="Dockter R.B."/>
            <person name="Fauchery L."/>
            <person name="Guy J."/>
            <person name="Iotti M."/>
            <person name="Le Tacon F."/>
            <person name="Lindquist E.A."/>
            <person name="Lipzen A."/>
            <person name="Malagnac F."/>
            <person name="Mello A."/>
            <person name="Molinier V."/>
            <person name="Miyauchi S."/>
            <person name="Poulain J."/>
            <person name="Riccioni C."/>
            <person name="Rubini A."/>
            <person name="Sitrit Y."/>
            <person name="Splivallo R."/>
            <person name="Traeger S."/>
            <person name="Wang M."/>
            <person name="Zifcakova L."/>
            <person name="Wipf D."/>
            <person name="Zambonelli A."/>
            <person name="Paolocci F."/>
            <person name="Nowrousian M."/>
            <person name="Ottonello S."/>
            <person name="Baldrian P."/>
            <person name="Spatafora J.W."/>
            <person name="Henrissat B."/>
            <person name="Nagy L.G."/>
            <person name="Aury J.M."/>
            <person name="Wincker P."/>
            <person name="Grigoriev I.V."/>
            <person name="Bonfante P."/>
            <person name="Martin F.M."/>
        </authorList>
    </citation>
    <scope>NUCLEOTIDE SEQUENCE [LARGE SCALE GENOMIC DNA]</scope>
    <source>
        <strain evidence="3 4">RN42</strain>
    </source>
</reference>
<keyword evidence="4" id="KW-1185">Reference proteome</keyword>
<dbReference type="Proteomes" id="UP000275078">
    <property type="component" value="Unassembled WGS sequence"/>
</dbReference>
<feature type="signal peptide" evidence="2">
    <location>
        <begin position="1"/>
        <end position="15"/>
    </location>
</feature>
<evidence type="ECO:0000313" key="3">
    <source>
        <dbReference type="EMBL" id="RPA78227.1"/>
    </source>
</evidence>
<organism evidence="3 4">
    <name type="scientific">Ascobolus immersus RN42</name>
    <dbReference type="NCBI Taxonomy" id="1160509"/>
    <lineage>
        <taxon>Eukaryota</taxon>
        <taxon>Fungi</taxon>
        <taxon>Dikarya</taxon>
        <taxon>Ascomycota</taxon>
        <taxon>Pezizomycotina</taxon>
        <taxon>Pezizomycetes</taxon>
        <taxon>Pezizales</taxon>
        <taxon>Ascobolaceae</taxon>
        <taxon>Ascobolus</taxon>
    </lineage>
</organism>
<feature type="region of interest" description="Disordered" evidence="1">
    <location>
        <begin position="118"/>
        <end position="149"/>
    </location>
</feature>
<feature type="chain" id="PRO_5018107112" evidence="2">
    <location>
        <begin position="16"/>
        <end position="549"/>
    </location>
</feature>
<proteinExistence type="predicted"/>
<keyword evidence="2" id="KW-0732">Signal</keyword>
<dbReference type="EMBL" id="ML119714">
    <property type="protein sequence ID" value="RPA78227.1"/>
    <property type="molecule type" value="Genomic_DNA"/>
</dbReference>
<dbReference type="AlphaFoldDB" id="A0A3N4HYI3"/>
<name>A0A3N4HYI3_ASCIM</name>
<protein>
    <submittedName>
        <fullName evidence="3">Uncharacterized protein</fullName>
    </submittedName>
</protein>
<evidence type="ECO:0000256" key="2">
    <source>
        <dbReference type="SAM" id="SignalP"/>
    </source>
</evidence>
<evidence type="ECO:0000313" key="4">
    <source>
        <dbReference type="Proteomes" id="UP000275078"/>
    </source>
</evidence>